<dbReference type="SUPFAM" id="SSF51445">
    <property type="entry name" value="(Trans)glycosidases"/>
    <property type="match status" value="1"/>
</dbReference>
<evidence type="ECO:0000256" key="3">
    <source>
        <dbReference type="PROSITE-ProRule" id="PRU01353"/>
    </source>
</evidence>
<keyword evidence="8" id="KW-1185">Reference proteome</keyword>
<dbReference type="SUPFAM" id="SSF49785">
    <property type="entry name" value="Galactose-binding domain-like"/>
    <property type="match status" value="2"/>
</dbReference>
<feature type="compositionally biased region" description="Low complexity" evidence="4">
    <location>
        <begin position="1354"/>
        <end position="1366"/>
    </location>
</feature>
<evidence type="ECO:0000313" key="7">
    <source>
        <dbReference type="EMBL" id="MBB4925770.1"/>
    </source>
</evidence>
<feature type="compositionally biased region" description="Low complexity" evidence="4">
    <location>
        <begin position="1413"/>
        <end position="1422"/>
    </location>
</feature>
<feature type="domain" description="GH84" evidence="6">
    <location>
        <begin position="315"/>
        <end position="595"/>
    </location>
</feature>
<comment type="caution">
    <text evidence="7">The sequence shown here is derived from an EMBL/GenBank/DDBJ whole genome shotgun (WGS) entry which is preliminary data.</text>
</comment>
<feature type="compositionally biased region" description="Pro residues" evidence="4">
    <location>
        <begin position="1402"/>
        <end position="1412"/>
    </location>
</feature>
<accession>A0A7W7VXM6</accession>
<dbReference type="SUPFAM" id="SSF55545">
    <property type="entry name" value="beta-N-acetylhexosaminidase-like domain"/>
    <property type="match status" value="1"/>
</dbReference>
<evidence type="ECO:0000256" key="1">
    <source>
        <dbReference type="ARBA" id="ARBA00022801"/>
    </source>
</evidence>
<keyword evidence="2 3" id="KW-0326">Glycosidase</keyword>
<dbReference type="Gene3D" id="3.30.379.10">
    <property type="entry name" value="Chitobiase/beta-hexosaminidase domain 2-like"/>
    <property type="match status" value="1"/>
</dbReference>
<dbReference type="PROSITE" id="PS50022">
    <property type="entry name" value="FA58C_3"/>
    <property type="match status" value="1"/>
</dbReference>
<organism evidence="7 8">
    <name type="scientific">Kitasatospora kifunensis</name>
    <name type="common">Streptomyces kifunensis</name>
    <dbReference type="NCBI Taxonomy" id="58351"/>
    <lineage>
        <taxon>Bacteria</taxon>
        <taxon>Bacillati</taxon>
        <taxon>Actinomycetota</taxon>
        <taxon>Actinomycetes</taxon>
        <taxon>Kitasatosporales</taxon>
        <taxon>Streptomycetaceae</taxon>
        <taxon>Kitasatospora</taxon>
    </lineage>
</organism>
<name>A0A7W7VXM6_KITKI</name>
<dbReference type="GO" id="GO:0005975">
    <property type="term" value="P:carbohydrate metabolic process"/>
    <property type="evidence" value="ECO:0007669"/>
    <property type="project" value="UniProtKB-ARBA"/>
</dbReference>
<feature type="compositionally biased region" description="Pro residues" evidence="4">
    <location>
        <begin position="1338"/>
        <end position="1353"/>
    </location>
</feature>
<evidence type="ECO:0000259" key="5">
    <source>
        <dbReference type="PROSITE" id="PS50022"/>
    </source>
</evidence>
<gene>
    <name evidence="7" type="ORF">FHR34_004763</name>
</gene>
<dbReference type="EC" id="3.2.1.35" evidence="7"/>
<keyword evidence="1 3" id="KW-0378">Hydrolase</keyword>
<reference evidence="7 8" key="1">
    <citation type="submission" date="2020-08" db="EMBL/GenBank/DDBJ databases">
        <title>Sequencing the genomes of 1000 actinobacteria strains.</title>
        <authorList>
            <person name="Klenk H.-P."/>
        </authorList>
    </citation>
    <scope>NUCLEOTIDE SEQUENCE [LARGE SCALE GENOMIC DNA]</scope>
    <source>
        <strain evidence="7 8">DSM 41654</strain>
    </source>
</reference>
<feature type="active site" description="Proton donor" evidence="3">
    <location>
        <position position="430"/>
    </location>
</feature>
<dbReference type="InterPro" id="IPR000421">
    <property type="entry name" value="FA58C"/>
</dbReference>
<dbReference type="Gene3D" id="1.20.58.460">
    <property type="entry name" value="Hyaluronidase post-catalytic domain-like"/>
    <property type="match status" value="1"/>
</dbReference>
<feature type="compositionally biased region" description="Low complexity" evidence="4">
    <location>
        <begin position="1380"/>
        <end position="1401"/>
    </location>
</feature>
<evidence type="ECO:0000259" key="6">
    <source>
        <dbReference type="PROSITE" id="PS52009"/>
    </source>
</evidence>
<dbReference type="PROSITE" id="PS52009">
    <property type="entry name" value="GH84"/>
    <property type="match status" value="1"/>
</dbReference>
<dbReference type="Gene3D" id="2.60.120.260">
    <property type="entry name" value="Galactose-binding domain-like"/>
    <property type="match status" value="2"/>
</dbReference>
<comment type="similarity">
    <text evidence="3">Belongs to the glycosyl hydrolase 84 family.</text>
</comment>
<evidence type="ECO:0000256" key="2">
    <source>
        <dbReference type="ARBA" id="ARBA00023295"/>
    </source>
</evidence>
<protein>
    <submittedName>
        <fullName evidence="7">Hyaluronoglucosaminidase</fullName>
        <ecNumber evidence="7">3.2.1.35</ecNumber>
    </submittedName>
</protein>
<dbReference type="PANTHER" id="PTHR13170">
    <property type="entry name" value="O-GLCNACASE"/>
    <property type="match status" value="1"/>
</dbReference>
<dbReference type="InterPro" id="IPR008979">
    <property type="entry name" value="Galactose-bd-like_sf"/>
</dbReference>
<dbReference type="RefSeq" id="WP_184938229.1">
    <property type="nucleotide sequence ID" value="NZ_JACHJV010000001.1"/>
</dbReference>
<dbReference type="InterPro" id="IPR029018">
    <property type="entry name" value="Hex-like_dom2"/>
</dbReference>
<dbReference type="InterPro" id="IPR017853">
    <property type="entry name" value="GH"/>
</dbReference>
<dbReference type="Pfam" id="PF02838">
    <property type="entry name" value="Glyco_hydro_20b"/>
    <property type="match status" value="1"/>
</dbReference>
<dbReference type="Pfam" id="PF07555">
    <property type="entry name" value="NAGidase"/>
    <property type="match status" value="1"/>
</dbReference>
<dbReference type="GO" id="GO:0004415">
    <property type="term" value="F:hyalurononglucosaminidase activity"/>
    <property type="evidence" value="ECO:0007669"/>
    <property type="project" value="UniProtKB-EC"/>
</dbReference>
<feature type="region of interest" description="Disordered" evidence="4">
    <location>
        <begin position="820"/>
        <end position="843"/>
    </location>
</feature>
<dbReference type="Gene3D" id="3.20.20.80">
    <property type="entry name" value="Glycosidases"/>
    <property type="match status" value="1"/>
</dbReference>
<feature type="region of interest" description="Disordered" evidence="4">
    <location>
        <begin position="1197"/>
        <end position="1231"/>
    </location>
</feature>
<dbReference type="GO" id="GO:1901135">
    <property type="term" value="P:carbohydrate derivative metabolic process"/>
    <property type="evidence" value="ECO:0007669"/>
    <property type="project" value="UniProtKB-ARBA"/>
</dbReference>
<dbReference type="InterPro" id="IPR051822">
    <property type="entry name" value="Glycosyl_Hydrolase_84"/>
</dbReference>
<dbReference type="Pfam" id="PF00754">
    <property type="entry name" value="F5_F8_type_C"/>
    <property type="match status" value="1"/>
</dbReference>
<evidence type="ECO:0000313" key="8">
    <source>
        <dbReference type="Proteomes" id="UP000540506"/>
    </source>
</evidence>
<dbReference type="InterPro" id="IPR011496">
    <property type="entry name" value="O-GlcNAcase_cat"/>
</dbReference>
<dbReference type="Proteomes" id="UP000540506">
    <property type="component" value="Unassembled WGS sequence"/>
</dbReference>
<dbReference type="InterPro" id="IPR015882">
    <property type="entry name" value="HEX_bac_N"/>
</dbReference>
<dbReference type="EMBL" id="JACHJV010000001">
    <property type="protein sequence ID" value="MBB4925770.1"/>
    <property type="molecule type" value="Genomic_DNA"/>
</dbReference>
<dbReference type="InterPro" id="IPR049019">
    <property type="entry name" value="NagJ-like_helical"/>
</dbReference>
<dbReference type="SUPFAM" id="SSF140657">
    <property type="entry name" value="Hyaluronidase post-catalytic domain-like"/>
    <property type="match status" value="1"/>
</dbReference>
<feature type="region of interest" description="Disordered" evidence="4">
    <location>
        <begin position="1336"/>
        <end position="1429"/>
    </location>
</feature>
<proteinExistence type="inferred from homology"/>
<dbReference type="PANTHER" id="PTHR13170:SF16">
    <property type="entry name" value="PROTEIN O-GLCNACASE"/>
    <property type="match status" value="1"/>
</dbReference>
<feature type="compositionally biased region" description="Pro residues" evidence="4">
    <location>
        <begin position="1367"/>
        <end position="1379"/>
    </location>
</feature>
<evidence type="ECO:0000256" key="4">
    <source>
        <dbReference type="SAM" id="MobiDB-lite"/>
    </source>
</evidence>
<sequence length="1429" mass="144521">MQTRVSAAAGRRLRQQLEASPALREVLQHPAVHVTRRATARTARLVAPRTADRLIADLKGTEPLLAAIRAEREAAQPVGRTVSGTGTAHPEALSHRRAALRIAATLSAAAVIGALATAAPAGAVTAQSASYTVNSAAIRTPLGSLTNPQVFPRPQQLQLSGKPVTVPSEVTLVPGAQVDPGALAAVREVLVEAGANSVVTPVAAAPTPAPGSLVVYVGGAEEQPDPAAAQILQTLGGGAPDGLPDGGYALAAGQLPTPGGSYGAVVLAGVDPTGTFYAAQSLRQLLAAVPAGQGQGPGGYGFPGLTLRDWPTGAPVRGTAETFYGTPWTTAQRLDLVDFLGRTKQNFYLYAPGDDPYRQELWREPYPEAQQRDLRTLAERANADHVTLGYAISPSQNFCYSSGKDLDALINKLSALHDLGFGAFQLQFDDVSYDEWHCSADEDAFGTGPAAAAKAQARLAAAVQQRLIDQHQDLAALSVVPTEFHQQGSSPYRKALAAALPKAVQVAWSGVGVIPGKITATQTTDTAALFGHPLVTMDNYPVNDSTPDRLFLGPYTGRDPEVAGRSAMLLTAGMQQAAASQLPLATAADYAWNPTGYQSDASWQYALRALTAETVPGSTGDAGGGQALAALTALAGNSSSSPLSAQESGYLTPLLDAFWAALQPSGGGSTDLTKLQQAADPLRAAFTTMAGAQDALRTGNGQATTGTGAGTGTGTGAGAGAGTGAGAGAGGNTLAQETAPWLARLSTYGQAGQAALDMLLAQHRGDGAAAWQARVKLRALRAQLAQGAVTLGAGVLDPFLDRATQAADTWSGVSAGSLTPTSTMGSANDHPPALMTDSSPDTFYWSAAPPQPGDAIGVDLGDGRPVGTVTVTMGSTDDNAAADSDTAAAMDDYLHDGVLEYTTGDGVWHQLMVVHQQKTVSAQLPDGAVVKAIRLRATKTQQTAVAVRDFSVTAPGTAQVTVVGGPPAAPGSSATAVLDGDPDTAYRAAAAPTAADAPLTVELGTLRPLDRLTVLTDPTVNATATVAVRKPDGSWSDIGTLHPGYNELPAGGQQTDAVRLTWQPGGDAPVINQIVPWYADTPVARLTLADPELDVIAGAPTPAQTQAVVDALRPDGATGDIRAAAPSGVAGITVSPAPAPGQPGAAVSVPRGGRASTAVQVGAAATTPPGTYQVPVDFVAGSVTLQQTLQVHVVPPTGGPDLAPSATASSSGNETPKFPASAVNDGDPTTRWSSPAVDNAWVQLKLPQATHLGEAVLHWQDAYASAYQLQSSVDGVTWTTVATVSNGKGGTETVRFDAPGAVYLRMQGVSRATKYGYSLYGIELYAVTDQPGAGPVAGPTPPVGVPVPSPTPSGVPSAAPTPGGSAPTPPVPVPTPPTASPGATGAATPSTAPSTAPGATPSGPPTPAPSGSPSPSAGASPSPTAPGPH</sequence>
<feature type="domain" description="F5/8 type C" evidence="5">
    <location>
        <begin position="1193"/>
        <end position="1327"/>
    </location>
</feature>
<dbReference type="Pfam" id="PF21774">
    <property type="entry name" value="NagJ_C"/>
    <property type="match status" value="1"/>
</dbReference>